<dbReference type="PROSITE" id="PS51434">
    <property type="entry name" value="NUP_C"/>
    <property type="match status" value="1"/>
</dbReference>
<feature type="compositionally biased region" description="Polar residues" evidence="9">
    <location>
        <begin position="227"/>
        <end position="248"/>
    </location>
</feature>
<feature type="compositionally biased region" description="Low complexity" evidence="9">
    <location>
        <begin position="68"/>
        <end position="86"/>
    </location>
</feature>
<name>A0AAV5C0W6_ELECO</name>
<dbReference type="GO" id="GO:0006405">
    <property type="term" value="P:RNA export from nucleus"/>
    <property type="evidence" value="ECO:0007669"/>
    <property type="project" value="TreeGrafter"/>
</dbReference>
<sequence>MFSCIAAFGQSSTSPFGQSTFGTQQQGFGQATTPANNPFAPKPFGSPTTTFGAHTGSSLFGNTSTGAFGQQQSTPTFGTPSSSPFGSSTPAFGASPTPAFGATSSTFGSGSLFGQKPSFGSFGSSPSQSTTFGSTFQQTQPTFGADNYGRAPAFGSTTFGSSTPGFGNSGTTAFGVSSPGFGVSSTPTFGQPTASSFGFGSSPPVGQPTTSFGTSSFGATPSPSPFGAQTSPFGSQSATTFGQTQFGNQAGGTRIKPYAQTPDPDSTTSGAPANKLDSISAMPEYKDKSHEELRWEDYQRGDKALTGGFTGFSNTTSQPQTGFTGFSNTTSQPQTGFTGFSNTTSQPQTGQLTPRQSTMVMQPAPVSYPYGTLPAMPQMSIGNAGSFPSVQYGISSLPVAEKPISSRTLSMVVPRHLSQRRIKLHPRKYNPMSDGKVPFFADDEESHATPKADAFFIPRENPRNLIIRPIDQWPSRNGTERQTVPKDSADLEKYKGVCAESMRDKTATSPSRPSPMENYNHLEPGTGTRHGNSASVERLMPKLPHADYFTEPSLEELAAKERAEPGYCSQGPGSGVDCGVQMLYDSKKPPVGEGLNKAAEVTLLKINCMNKKTGDKYLQGPRVDKYKEMLVKKAEEQGAEFLSFDPARGEWKFRVKHFSAYGFC</sequence>
<feature type="region of interest" description="Disordered" evidence="9">
    <location>
        <begin position="472"/>
        <end position="533"/>
    </location>
</feature>
<dbReference type="Gene3D" id="1.10.10.2360">
    <property type="match status" value="1"/>
</dbReference>
<dbReference type="InterPro" id="IPR037665">
    <property type="entry name" value="Nucleoporin_S59-like"/>
</dbReference>
<reference evidence="11" key="2">
    <citation type="submission" date="2021-12" db="EMBL/GenBank/DDBJ databases">
        <title>Resequencing data analysis of finger millet.</title>
        <authorList>
            <person name="Hatakeyama M."/>
            <person name="Aluri S."/>
            <person name="Balachadran M.T."/>
            <person name="Sivarajan S.R."/>
            <person name="Poveda L."/>
            <person name="Shimizu-Inatsugi R."/>
            <person name="Schlapbach R."/>
            <person name="Sreeman S.M."/>
            <person name="Shimizu K.K."/>
        </authorList>
    </citation>
    <scope>NUCLEOTIDE SEQUENCE</scope>
</reference>
<dbReference type="Pfam" id="PF04096">
    <property type="entry name" value="Nucleoporin2"/>
    <property type="match status" value="1"/>
</dbReference>
<dbReference type="PANTHER" id="PTHR23198:SF6">
    <property type="entry name" value="NUCLEAR PORE COMPLEX PROTEIN NUP98-NUP96"/>
    <property type="match status" value="1"/>
</dbReference>
<evidence type="ECO:0000256" key="1">
    <source>
        <dbReference type="ARBA" id="ARBA00004567"/>
    </source>
</evidence>
<feature type="region of interest" description="Disordered" evidence="9">
    <location>
        <begin position="61"/>
        <end position="86"/>
    </location>
</feature>
<dbReference type="EMBL" id="BQKI01000004">
    <property type="protein sequence ID" value="GJM91871.1"/>
    <property type="molecule type" value="Genomic_DNA"/>
</dbReference>
<gene>
    <name evidence="11" type="primary">ga08289</name>
    <name evidence="11" type="ORF">PR202_ga08289</name>
</gene>
<evidence type="ECO:0000256" key="2">
    <source>
        <dbReference type="ARBA" id="ARBA00008926"/>
    </source>
</evidence>
<evidence type="ECO:0000256" key="7">
    <source>
        <dbReference type="ARBA" id="ARBA00023132"/>
    </source>
</evidence>
<dbReference type="GO" id="GO:0051028">
    <property type="term" value="P:mRNA transport"/>
    <property type="evidence" value="ECO:0007669"/>
    <property type="project" value="UniProtKB-KW"/>
</dbReference>
<dbReference type="GO" id="GO:0003723">
    <property type="term" value="F:RNA binding"/>
    <property type="evidence" value="ECO:0007669"/>
    <property type="project" value="TreeGrafter"/>
</dbReference>
<evidence type="ECO:0000256" key="4">
    <source>
        <dbReference type="ARBA" id="ARBA00022816"/>
    </source>
</evidence>
<comment type="caution">
    <text evidence="11">The sequence shown here is derived from an EMBL/GenBank/DDBJ whole genome shotgun (WGS) entry which is preliminary data.</text>
</comment>
<dbReference type="GO" id="GO:0034398">
    <property type="term" value="P:telomere tethering at nuclear periphery"/>
    <property type="evidence" value="ECO:0007669"/>
    <property type="project" value="TreeGrafter"/>
</dbReference>
<keyword evidence="7" id="KW-0906">Nuclear pore complex</keyword>
<dbReference type="Pfam" id="PF21240">
    <property type="entry name" value="Nup98_GLEBS"/>
    <property type="match status" value="1"/>
</dbReference>
<evidence type="ECO:0000256" key="3">
    <source>
        <dbReference type="ARBA" id="ARBA00022448"/>
    </source>
</evidence>
<comment type="similarity">
    <text evidence="2">Belongs to the nucleoporin GLFG family.</text>
</comment>
<keyword evidence="6" id="KW-0811">Translocation</keyword>
<evidence type="ECO:0000256" key="8">
    <source>
        <dbReference type="ARBA" id="ARBA00023242"/>
    </source>
</evidence>
<keyword evidence="5" id="KW-0653">Protein transport</keyword>
<dbReference type="SUPFAM" id="SSF82215">
    <property type="entry name" value="C-terminal autoproteolytic domain of nucleoporin nup98"/>
    <property type="match status" value="1"/>
</dbReference>
<organism evidence="11 12">
    <name type="scientific">Eleusine coracana subsp. coracana</name>
    <dbReference type="NCBI Taxonomy" id="191504"/>
    <lineage>
        <taxon>Eukaryota</taxon>
        <taxon>Viridiplantae</taxon>
        <taxon>Streptophyta</taxon>
        <taxon>Embryophyta</taxon>
        <taxon>Tracheophyta</taxon>
        <taxon>Spermatophyta</taxon>
        <taxon>Magnoliopsida</taxon>
        <taxon>Liliopsida</taxon>
        <taxon>Poales</taxon>
        <taxon>Poaceae</taxon>
        <taxon>PACMAD clade</taxon>
        <taxon>Chloridoideae</taxon>
        <taxon>Cynodonteae</taxon>
        <taxon>Eleusininae</taxon>
        <taxon>Eleusine</taxon>
    </lineage>
</organism>
<dbReference type="Proteomes" id="UP001054889">
    <property type="component" value="Unassembled WGS sequence"/>
</dbReference>
<keyword evidence="12" id="KW-1185">Reference proteome</keyword>
<dbReference type="GO" id="GO:0006606">
    <property type="term" value="P:protein import into nucleus"/>
    <property type="evidence" value="ECO:0007669"/>
    <property type="project" value="TreeGrafter"/>
</dbReference>
<dbReference type="InterPro" id="IPR007230">
    <property type="entry name" value="Nup98_auto-Pept-S59_dom"/>
</dbReference>
<dbReference type="GO" id="GO:0008139">
    <property type="term" value="F:nuclear localization sequence binding"/>
    <property type="evidence" value="ECO:0007669"/>
    <property type="project" value="TreeGrafter"/>
</dbReference>
<comment type="subcellular location">
    <subcellularLocation>
        <location evidence="1">Nucleus</location>
        <location evidence="1">Nuclear pore complex</location>
    </subcellularLocation>
</comment>
<dbReference type="GO" id="GO:0044614">
    <property type="term" value="C:nuclear pore cytoplasmic filaments"/>
    <property type="evidence" value="ECO:0007669"/>
    <property type="project" value="TreeGrafter"/>
</dbReference>
<reference evidence="11" key="1">
    <citation type="journal article" date="2018" name="DNA Res.">
        <title>Multiple hybrid de novo genome assembly of finger millet, an orphan allotetraploid crop.</title>
        <authorList>
            <person name="Hatakeyama M."/>
            <person name="Aluri S."/>
            <person name="Balachadran M.T."/>
            <person name="Sivarajan S.R."/>
            <person name="Patrignani A."/>
            <person name="Gruter S."/>
            <person name="Poveda L."/>
            <person name="Shimizu-Inatsugi R."/>
            <person name="Baeten J."/>
            <person name="Francoijs K.J."/>
            <person name="Nataraja K.N."/>
            <person name="Reddy Y.A.N."/>
            <person name="Phadnis S."/>
            <person name="Ravikumar R.L."/>
            <person name="Schlapbach R."/>
            <person name="Sreeman S.M."/>
            <person name="Shimizu K.K."/>
        </authorList>
    </citation>
    <scope>NUCLEOTIDE SEQUENCE</scope>
</reference>
<feature type="compositionally biased region" description="Basic and acidic residues" evidence="9">
    <location>
        <begin position="483"/>
        <end position="506"/>
    </location>
</feature>
<dbReference type="Gene3D" id="3.30.1610.10">
    <property type="entry name" value="Peptidase S59, nucleoporin"/>
    <property type="match status" value="1"/>
</dbReference>
<evidence type="ECO:0000313" key="12">
    <source>
        <dbReference type="Proteomes" id="UP001054889"/>
    </source>
</evidence>
<feature type="compositionally biased region" description="Low complexity" evidence="9">
    <location>
        <begin position="195"/>
        <end position="221"/>
    </location>
</feature>
<evidence type="ECO:0000313" key="11">
    <source>
        <dbReference type="EMBL" id="GJM91871.1"/>
    </source>
</evidence>
<evidence type="ECO:0000256" key="6">
    <source>
        <dbReference type="ARBA" id="ARBA00023010"/>
    </source>
</evidence>
<accession>A0AAV5C0W6</accession>
<dbReference type="FunFam" id="1.10.10.2360:FF:000001">
    <property type="entry name" value="Nuclear pore complex protein Nup98-Nup96"/>
    <property type="match status" value="1"/>
</dbReference>
<feature type="domain" description="Peptidase S59" evidence="10">
    <location>
        <begin position="584"/>
        <end position="658"/>
    </location>
</feature>
<dbReference type="GO" id="GO:0000973">
    <property type="term" value="P:post-transcriptional tethering of RNA polymerase II gene DNA at nuclear periphery"/>
    <property type="evidence" value="ECO:0007669"/>
    <property type="project" value="TreeGrafter"/>
</dbReference>
<feature type="region of interest" description="Disordered" evidence="9">
    <location>
        <begin position="194"/>
        <end position="293"/>
    </location>
</feature>
<evidence type="ECO:0000259" key="10">
    <source>
        <dbReference type="PROSITE" id="PS51434"/>
    </source>
</evidence>
<evidence type="ECO:0000256" key="5">
    <source>
        <dbReference type="ARBA" id="ARBA00022927"/>
    </source>
</evidence>
<dbReference type="GO" id="GO:0017056">
    <property type="term" value="F:structural constituent of nuclear pore"/>
    <property type="evidence" value="ECO:0007669"/>
    <property type="project" value="InterPro"/>
</dbReference>
<dbReference type="PANTHER" id="PTHR23198">
    <property type="entry name" value="NUCLEOPORIN"/>
    <property type="match status" value="1"/>
</dbReference>
<feature type="compositionally biased region" description="Basic and acidic residues" evidence="9">
    <location>
        <begin position="284"/>
        <end position="293"/>
    </location>
</feature>
<dbReference type="InterPro" id="IPR036903">
    <property type="entry name" value="Nup98_auto-Pept-S59_dom_sf"/>
</dbReference>
<keyword evidence="4" id="KW-0509">mRNA transport</keyword>
<dbReference type="AlphaFoldDB" id="A0AAV5C0W6"/>
<keyword evidence="3" id="KW-0813">Transport</keyword>
<keyword evidence="8" id="KW-0539">Nucleus</keyword>
<evidence type="ECO:0000256" key="9">
    <source>
        <dbReference type="SAM" id="MobiDB-lite"/>
    </source>
</evidence>
<protein>
    <recommendedName>
        <fullName evidence="10">Peptidase S59 domain-containing protein</fullName>
    </recommendedName>
</protein>
<proteinExistence type="inferred from homology"/>